<proteinExistence type="predicted"/>
<gene>
    <name evidence="2" type="ORF">H9636_12640</name>
</gene>
<dbReference type="Proteomes" id="UP000640930">
    <property type="component" value="Unassembled WGS sequence"/>
</dbReference>
<dbReference type="InterPro" id="IPR012338">
    <property type="entry name" value="Beta-lactam/transpept-like"/>
</dbReference>
<feature type="domain" description="Beta-lactamase-related" evidence="1">
    <location>
        <begin position="4"/>
        <end position="322"/>
    </location>
</feature>
<accession>A0ABR8XE62</accession>
<dbReference type="InterPro" id="IPR001466">
    <property type="entry name" value="Beta-lactam-related"/>
</dbReference>
<sequence>MQLNVKERMEHYHVSGISYALIYNGQIRTVENFGLLEAGTNDNVKSDSIFSACSISKFLTAMLVLKLTEEGVFHLDEDVNEKLVSWKVPTNEFTKVKKVTLRNLLSHQSGITDPENSFTELKPSVKIPSMVELLEGKTPYCPKPIKVTYEPESGFHYSDAGYCVIQQLIEDVTGKSFQQVMEEFIWKPLNMENSTFSTSLHTDKGNCSCGHKNGEVVEGKYPIYPYPAASGLWTTSLDLAKLIVELMNALKGESAIGISSSIAKEMINPQRGIAWTGLGVFLEGSNKELEISSFGWGVGFQCMMVAYPYLGSGLVIMTNTDLGVHQLEGLIGEVYHHFKSERNEE</sequence>
<comment type="caution">
    <text evidence="2">The sequence shown here is derived from an EMBL/GenBank/DDBJ whole genome shotgun (WGS) entry which is preliminary data.</text>
</comment>
<evidence type="ECO:0000313" key="2">
    <source>
        <dbReference type="EMBL" id="MBD8027501.1"/>
    </source>
</evidence>
<dbReference type="RefSeq" id="WP_191707920.1">
    <property type="nucleotide sequence ID" value="NZ_JACSQA010000019.1"/>
</dbReference>
<evidence type="ECO:0000259" key="1">
    <source>
        <dbReference type="Pfam" id="PF00144"/>
    </source>
</evidence>
<organism evidence="2 3">
    <name type="scientific">Ureibacillus galli</name>
    <dbReference type="NCBI Taxonomy" id="2762222"/>
    <lineage>
        <taxon>Bacteria</taxon>
        <taxon>Bacillati</taxon>
        <taxon>Bacillota</taxon>
        <taxon>Bacilli</taxon>
        <taxon>Bacillales</taxon>
        <taxon>Caryophanaceae</taxon>
        <taxon>Ureibacillus</taxon>
    </lineage>
</organism>
<dbReference type="InterPro" id="IPR050491">
    <property type="entry name" value="AmpC-like"/>
</dbReference>
<evidence type="ECO:0000313" key="3">
    <source>
        <dbReference type="Proteomes" id="UP000640930"/>
    </source>
</evidence>
<dbReference type="SUPFAM" id="SSF56601">
    <property type="entry name" value="beta-lactamase/transpeptidase-like"/>
    <property type="match status" value="1"/>
</dbReference>
<dbReference type="EMBL" id="JACSQA010000019">
    <property type="protein sequence ID" value="MBD8027501.1"/>
    <property type="molecule type" value="Genomic_DNA"/>
</dbReference>
<dbReference type="PANTHER" id="PTHR46825:SF12">
    <property type="entry name" value="PENICILLIN-BINDING PROTEIN 4"/>
    <property type="match status" value="1"/>
</dbReference>
<protein>
    <submittedName>
        <fullName evidence="2">Beta-lactamase family protein</fullName>
    </submittedName>
</protein>
<dbReference type="Gene3D" id="3.40.710.10">
    <property type="entry name" value="DD-peptidase/beta-lactamase superfamily"/>
    <property type="match status" value="1"/>
</dbReference>
<dbReference type="PANTHER" id="PTHR46825">
    <property type="entry name" value="D-ALANYL-D-ALANINE-CARBOXYPEPTIDASE/ENDOPEPTIDASE AMPH"/>
    <property type="match status" value="1"/>
</dbReference>
<dbReference type="Pfam" id="PF00144">
    <property type="entry name" value="Beta-lactamase"/>
    <property type="match status" value="1"/>
</dbReference>
<name>A0ABR8XE62_9BACL</name>
<reference evidence="2 3" key="1">
    <citation type="submission" date="2020-08" db="EMBL/GenBank/DDBJ databases">
        <title>A Genomic Blueprint of the Chicken Gut Microbiome.</title>
        <authorList>
            <person name="Gilroy R."/>
            <person name="Ravi A."/>
            <person name="Getino M."/>
            <person name="Pursley I."/>
            <person name="Horton D.L."/>
            <person name="Alikhan N.-F."/>
            <person name="Baker D."/>
            <person name="Gharbi K."/>
            <person name="Hall N."/>
            <person name="Watson M."/>
            <person name="Adriaenssens E.M."/>
            <person name="Foster-Nyarko E."/>
            <person name="Jarju S."/>
            <person name="Secka A."/>
            <person name="Antonio M."/>
            <person name="Oren A."/>
            <person name="Chaudhuri R."/>
            <person name="La Ragione R.M."/>
            <person name="Hildebrand F."/>
            <person name="Pallen M.J."/>
        </authorList>
    </citation>
    <scope>NUCLEOTIDE SEQUENCE [LARGE SCALE GENOMIC DNA]</scope>
    <source>
        <strain evidence="2 3">Re31</strain>
    </source>
</reference>
<keyword evidence="3" id="KW-1185">Reference proteome</keyword>